<evidence type="ECO:0000313" key="3">
    <source>
        <dbReference type="Proteomes" id="UP000837803"/>
    </source>
</evidence>
<sequence length="898" mass="97059">MFWNFTRTNPLAAIPLSGLIGLLVLLLSPGLFAGSAPAASGAIVRIENLTKLPGTNRGFPAENYFTLHRSDRERNSVGQAMRYTDRSKMRIHNDGSGTLTITKLTTTNTSNFRINGAPSGSFQIAPKSFRDVEVLFLTSGGQTRRLVTESLVMESNADNASSVRATFRGAYMQYIEGGSEINAQQVMDAFGFKTRMGVDDNGNLQVRPSSFYPSDSRVNSGLEGDLILAGIYEQADPNKPVQTIQMAAFHGPGGSSTEFRDEASERRVGGMNHNHGDLYHQTLLPRLLNDSRDPAGDFTATTGQPFQIILAGYRSTGGNKANERKNELLAIRTYKVVDGSGRVVPNEYIVLMDYVGNGCGAGNNNCDWNDNVAYVTNVRPRAKPTAKSISDIVAEVSTRKSVNVSGSFSRGYPGNQLTYSARLSGGGSVPSWVTINSATGVVSINAPSSASGRDYRIEVTATDLNRIQVRSTVTLNVIGDSAPDEPAPPAGEGHYWLEAECAQVGANWKLNSGSVTAERTSMSSPPSDVAANRIRFVFEVDRSGSYKLFARIKARDGNTDSYWVRTNGGSWYKWSSGIDQSGNFAWNRLPPGVTLRTGSNTIDFAYRESGAELDKLYITSTSTAPSGAGSQGTNCAATPSNSIYWLEAECAQVGSRWQRQSTGSASGSQYVVVSGRNSTSAAPADEAANRVRFTLIGASSGNYRLWARIDAPSGLDDSFWVRVNGGAWYRWYRGIEQGKGFTWNQLPLTLPLREGANTVDFAYREDGTRLDKLFLTKGTTIPTGLGNPASNCSAQVAQAGVASVEAEAAFDDASAAPELSLFPNPVSDRLQVQLRDAFTGTVNVVLTDVHGRRVSILSYEKPAERLQLELDVTDLPAGLYHLQTIAGDRRTVRSFVKR</sequence>
<comment type="caution">
    <text evidence="2">The sequence shown here is derived from an EMBL/GenBank/DDBJ whole genome shotgun (WGS) entry which is preliminary data.</text>
</comment>
<dbReference type="SUPFAM" id="SSF49785">
    <property type="entry name" value="Galactose-binding domain-like"/>
    <property type="match status" value="1"/>
</dbReference>
<gene>
    <name evidence="2" type="ORF">LEM8419_00598</name>
</gene>
<accession>A0ABN8F5A3</accession>
<feature type="domain" description="Dystroglycan-type cadherin-like" evidence="1">
    <location>
        <begin position="384"/>
        <end position="484"/>
    </location>
</feature>
<dbReference type="InterPro" id="IPR013783">
    <property type="entry name" value="Ig-like_fold"/>
</dbReference>
<dbReference type="NCBIfam" id="TIGR04183">
    <property type="entry name" value="Por_Secre_tail"/>
    <property type="match status" value="1"/>
</dbReference>
<evidence type="ECO:0000259" key="1">
    <source>
        <dbReference type="SMART" id="SM00736"/>
    </source>
</evidence>
<dbReference type="InterPro" id="IPR008979">
    <property type="entry name" value="Galactose-bd-like_sf"/>
</dbReference>
<dbReference type="CDD" id="cd02795">
    <property type="entry name" value="CBM6-CBM35-CBM36_like"/>
    <property type="match status" value="1"/>
</dbReference>
<dbReference type="SMART" id="SM00736">
    <property type="entry name" value="CADG"/>
    <property type="match status" value="1"/>
</dbReference>
<organism evidence="2 3">
    <name type="scientific">Neolewinella maritima</name>
    <dbReference type="NCBI Taxonomy" id="1383882"/>
    <lineage>
        <taxon>Bacteria</taxon>
        <taxon>Pseudomonadati</taxon>
        <taxon>Bacteroidota</taxon>
        <taxon>Saprospiria</taxon>
        <taxon>Saprospirales</taxon>
        <taxon>Lewinellaceae</taxon>
        <taxon>Neolewinella</taxon>
    </lineage>
</organism>
<dbReference type="RefSeq" id="WP_238749489.1">
    <property type="nucleotide sequence ID" value="NZ_CAKLPZ010000001.1"/>
</dbReference>
<dbReference type="Proteomes" id="UP000837803">
    <property type="component" value="Unassembled WGS sequence"/>
</dbReference>
<evidence type="ECO:0000313" key="2">
    <source>
        <dbReference type="EMBL" id="CAH0999300.1"/>
    </source>
</evidence>
<name>A0ABN8F5A3_9BACT</name>
<dbReference type="InterPro" id="IPR006644">
    <property type="entry name" value="Cadg"/>
</dbReference>
<dbReference type="InterPro" id="IPR026444">
    <property type="entry name" value="Secre_tail"/>
</dbReference>
<dbReference type="Gene3D" id="2.60.40.10">
    <property type="entry name" value="Immunoglobulins"/>
    <property type="match status" value="2"/>
</dbReference>
<dbReference type="Gene3D" id="2.60.120.260">
    <property type="entry name" value="Galactose-binding domain-like"/>
    <property type="match status" value="2"/>
</dbReference>
<dbReference type="Pfam" id="PF18962">
    <property type="entry name" value="Por_Secre_tail"/>
    <property type="match status" value="1"/>
</dbReference>
<dbReference type="CDD" id="cd11304">
    <property type="entry name" value="Cadherin_repeat"/>
    <property type="match status" value="1"/>
</dbReference>
<dbReference type="Pfam" id="PF05345">
    <property type="entry name" value="He_PIG"/>
    <property type="match status" value="1"/>
</dbReference>
<reference evidence="2" key="1">
    <citation type="submission" date="2021-12" db="EMBL/GenBank/DDBJ databases">
        <authorList>
            <person name="Rodrigo-Torres L."/>
            <person name="Arahal R. D."/>
            <person name="Lucena T."/>
        </authorList>
    </citation>
    <scope>NUCLEOTIDE SEQUENCE</scope>
    <source>
        <strain evidence="2">CECT 8419</strain>
    </source>
</reference>
<keyword evidence="3" id="KW-1185">Reference proteome</keyword>
<dbReference type="SUPFAM" id="SSF49313">
    <property type="entry name" value="Cadherin-like"/>
    <property type="match status" value="1"/>
</dbReference>
<dbReference type="EMBL" id="CAKLPZ010000001">
    <property type="protein sequence ID" value="CAH0999300.1"/>
    <property type="molecule type" value="Genomic_DNA"/>
</dbReference>
<protein>
    <recommendedName>
        <fullName evidence="1">Dystroglycan-type cadherin-like domain-containing protein</fullName>
    </recommendedName>
</protein>
<proteinExistence type="predicted"/>
<dbReference type="InterPro" id="IPR015919">
    <property type="entry name" value="Cadherin-like_sf"/>
</dbReference>